<sequence length="899" mass="89310">MADRFSKSAALMGLLVPFVHAAPVDQVAAPATCSAAATSIASALKANPTADALCAKLLNLDNRVVTTTVTPDTGFTSTTVVPIVTDTLTVTAPTSLVTVTATVETCTELQKRAAPTNIRKAIKSKAKSKAKSKIASKVKSAKGSKITKLPKVTGKKSKKAGIKTAKNNLATKVKSVKGTKKVLPTTSAGRKKKVVSKAKSAASKIASKVKSVNGASITFGAGSGIAQGTKISAGVPGVITASAEIGVTQTISISGKVYVTVITPSVRPTISSVFNGVRTIQPPAVTTPAPNFALLSCSSAPAELQANPCELIGQACGCASLPASQAITITAFPADVPTITRYNSIAITYTSVPLASTTVTVTATGCPSIPQPTAGSGDSNLPQPGNDDPEDNSTPSTRQAIVGATPAVSTSALTTPAPAVPTACDNSGVEWAVYSIANSIMGNQKRQLPIGIDTGLGSSGNGVANGGISIYTSEIKATASAAAAGARSSAVAIVTTVSGKVVTLTSYVAVQATNAVSSANSLGGFLTSVAGAAQASAAAGVSSLRADVNGQVSSGISNAGAIRASATSIVGDVRASATSLVGAAQASAAAGVSSIRDEINGQISSGISNAGAIRASATSIVGDIRASATSIVGDIRSSAISIVGDAQASANGIRSSVIAGAGAATSAIRASVTSIVNDAQATVSGVRGSANAGVAGAQSTISSIRAAATSLRGEIPAQIASARAAVQTTILGIQSDALARLTPVVSGISGGANNAKDTATSAPSVVDALKTNGTALVQRAYLLAPETGTYTFLLKSAADQALLWVGAAATRAFSDANIVCVANLLTQGTCSYVVDLQQGDYLPYKVLLEHGTGKLNDFDFTVSGPGGDIIQNNVNVMPQNVVRFGCSEDAVLAPVMSRL</sequence>
<organism evidence="4 5">
    <name type="scientific">Elsinoe batatas</name>
    <dbReference type="NCBI Taxonomy" id="2601811"/>
    <lineage>
        <taxon>Eukaryota</taxon>
        <taxon>Fungi</taxon>
        <taxon>Dikarya</taxon>
        <taxon>Ascomycota</taxon>
        <taxon>Pezizomycotina</taxon>
        <taxon>Dothideomycetes</taxon>
        <taxon>Dothideomycetidae</taxon>
        <taxon>Myriangiales</taxon>
        <taxon>Elsinoaceae</taxon>
        <taxon>Elsinoe</taxon>
    </lineage>
</organism>
<feature type="chain" id="PRO_5035443203" description="GLEYA adhesin domain-containing protein" evidence="2">
    <location>
        <begin position="22"/>
        <end position="899"/>
    </location>
</feature>
<dbReference type="InterPro" id="IPR018871">
    <property type="entry name" value="GLEYA_adhesin_domain"/>
</dbReference>
<feature type="domain" description="GLEYA adhesin" evidence="3">
    <location>
        <begin position="775"/>
        <end position="862"/>
    </location>
</feature>
<feature type="region of interest" description="Disordered" evidence="1">
    <location>
        <begin position="366"/>
        <end position="397"/>
    </location>
</feature>
<dbReference type="EMBL" id="JAESVG020000006">
    <property type="protein sequence ID" value="KAG8626981.1"/>
    <property type="molecule type" value="Genomic_DNA"/>
</dbReference>
<evidence type="ECO:0000259" key="3">
    <source>
        <dbReference type="Pfam" id="PF10528"/>
    </source>
</evidence>
<protein>
    <recommendedName>
        <fullName evidence="3">GLEYA adhesin domain-containing protein</fullName>
    </recommendedName>
</protein>
<proteinExistence type="predicted"/>
<name>A0A8K0KZD6_9PEZI</name>
<gene>
    <name evidence="4" type="ORF">KVT40_005926</name>
</gene>
<comment type="caution">
    <text evidence="4">The sequence shown here is derived from an EMBL/GenBank/DDBJ whole genome shotgun (WGS) entry which is preliminary data.</text>
</comment>
<keyword evidence="5" id="KW-1185">Reference proteome</keyword>
<feature type="compositionally biased region" description="Polar residues" evidence="1">
    <location>
        <begin position="366"/>
        <end position="383"/>
    </location>
</feature>
<evidence type="ECO:0000256" key="2">
    <source>
        <dbReference type="SAM" id="SignalP"/>
    </source>
</evidence>
<evidence type="ECO:0000313" key="5">
    <source>
        <dbReference type="Proteomes" id="UP000809789"/>
    </source>
</evidence>
<dbReference type="OrthoDB" id="4388755at2759"/>
<dbReference type="Gene3D" id="2.60.120.1560">
    <property type="match status" value="1"/>
</dbReference>
<keyword evidence="2" id="KW-0732">Signal</keyword>
<evidence type="ECO:0000256" key="1">
    <source>
        <dbReference type="SAM" id="MobiDB-lite"/>
    </source>
</evidence>
<feature type="signal peptide" evidence="2">
    <location>
        <begin position="1"/>
        <end position="21"/>
    </location>
</feature>
<evidence type="ECO:0000313" key="4">
    <source>
        <dbReference type="EMBL" id="KAG8626981.1"/>
    </source>
</evidence>
<dbReference type="Pfam" id="PF10528">
    <property type="entry name" value="GLEYA"/>
    <property type="match status" value="1"/>
</dbReference>
<dbReference type="AlphaFoldDB" id="A0A8K0KZD6"/>
<dbReference type="Proteomes" id="UP000809789">
    <property type="component" value="Unassembled WGS sequence"/>
</dbReference>
<reference evidence="4" key="1">
    <citation type="submission" date="2021-07" db="EMBL/GenBank/DDBJ databases">
        <title>Elsinoe batatas strain:CRI-CJ2 Genome sequencing and assembly.</title>
        <authorList>
            <person name="Huang L."/>
        </authorList>
    </citation>
    <scope>NUCLEOTIDE SEQUENCE</scope>
    <source>
        <strain evidence="4">CRI-CJ2</strain>
    </source>
</reference>
<accession>A0A8K0KZD6</accession>